<proteinExistence type="predicted"/>
<dbReference type="SUPFAM" id="SSF47240">
    <property type="entry name" value="Ferritin-like"/>
    <property type="match status" value="1"/>
</dbReference>
<dbReference type="Pfam" id="PF02915">
    <property type="entry name" value="Rubrerythrin"/>
    <property type="match status" value="1"/>
</dbReference>
<dbReference type="Gene3D" id="1.10.620.20">
    <property type="entry name" value="Ribonucleotide Reductase, subunit A"/>
    <property type="match status" value="1"/>
</dbReference>
<name>A0A368L4N2_9BURK</name>
<protein>
    <recommendedName>
        <fullName evidence="1">Rubrerythrin diiron-binding domain-containing protein</fullName>
    </recommendedName>
</protein>
<dbReference type="GO" id="GO:0016491">
    <property type="term" value="F:oxidoreductase activity"/>
    <property type="evidence" value="ECO:0007669"/>
    <property type="project" value="InterPro"/>
</dbReference>
<feature type="domain" description="Rubrerythrin diiron-binding" evidence="1">
    <location>
        <begin position="112"/>
        <end position="229"/>
    </location>
</feature>
<dbReference type="InterPro" id="IPR003251">
    <property type="entry name" value="Rr_diiron-bd_dom"/>
</dbReference>
<dbReference type="EMBL" id="QPGB01000002">
    <property type="protein sequence ID" value="RCS58433.1"/>
    <property type="molecule type" value="Genomic_DNA"/>
</dbReference>
<evidence type="ECO:0000313" key="3">
    <source>
        <dbReference type="Proteomes" id="UP000252357"/>
    </source>
</evidence>
<dbReference type="AlphaFoldDB" id="A0A368L4N2"/>
<dbReference type="InterPro" id="IPR009078">
    <property type="entry name" value="Ferritin-like_SF"/>
</dbReference>
<organism evidence="2 3">
    <name type="scientific">Parvibium lacunae</name>
    <dbReference type="NCBI Taxonomy" id="1888893"/>
    <lineage>
        <taxon>Bacteria</taxon>
        <taxon>Pseudomonadati</taxon>
        <taxon>Pseudomonadota</taxon>
        <taxon>Betaproteobacteria</taxon>
        <taxon>Burkholderiales</taxon>
        <taxon>Alcaligenaceae</taxon>
        <taxon>Parvibium</taxon>
    </lineage>
</organism>
<dbReference type="OrthoDB" id="581372at2"/>
<dbReference type="CDD" id="cd00657">
    <property type="entry name" value="Ferritin_like"/>
    <property type="match status" value="1"/>
</dbReference>
<gene>
    <name evidence="2" type="ORF">DU000_06365</name>
</gene>
<comment type="caution">
    <text evidence="2">The sequence shown here is derived from an EMBL/GenBank/DDBJ whole genome shotgun (WGS) entry which is preliminary data.</text>
</comment>
<reference evidence="2 3" key="1">
    <citation type="journal article" date="2018" name="Int. J. Syst. Evol. Microbiol.">
        <title>Parvibium lacunae gen. nov., sp. nov., a new member of the family Alcaligenaceae isolated from a freshwater pond.</title>
        <authorList>
            <person name="Chen W.M."/>
            <person name="Xie P.B."/>
            <person name="Hsu M.Y."/>
            <person name="Sheu S.Y."/>
        </authorList>
    </citation>
    <scope>NUCLEOTIDE SEQUENCE [LARGE SCALE GENOMIC DNA]</scope>
    <source>
        <strain evidence="2 3">KMB9</strain>
    </source>
</reference>
<keyword evidence="3" id="KW-1185">Reference proteome</keyword>
<sequence>MKSASQPASQSYQRVAFYRLTILSFLECMTPAFVQNLARLYHDDEALRSWLWNTWHAEEVGHGNWIRSYIRQTWPNFDWDSAYVEFATQFALRLPQEEKPLSAAKESLARCGMEAQASIVYRSLAENVDDARLADLLKRIADDHLRHFNVFRRAYERYNQQESLSVWQRVSILVERTRKLQRVDLALAFNAIHTHWHGAMPFSALAPKDYYRLSTRALYQNLVREETRHLLGKFFHLESWAQRQAYKFTSWRLAQSALGA</sequence>
<dbReference type="InterPro" id="IPR012348">
    <property type="entry name" value="RNR-like"/>
</dbReference>
<accession>A0A368L4N2</accession>
<dbReference type="GO" id="GO:0046872">
    <property type="term" value="F:metal ion binding"/>
    <property type="evidence" value="ECO:0007669"/>
    <property type="project" value="InterPro"/>
</dbReference>
<evidence type="ECO:0000259" key="1">
    <source>
        <dbReference type="Pfam" id="PF02915"/>
    </source>
</evidence>
<dbReference type="Proteomes" id="UP000252357">
    <property type="component" value="Unassembled WGS sequence"/>
</dbReference>
<dbReference type="RefSeq" id="WP_114402516.1">
    <property type="nucleotide sequence ID" value="NZ_QPGB01000002.1"/>
</dbReference>
<evidence type="ECO:0000313" key="2">
    <source>
        <dbReference type="EMBL" id="RCS58433.1"/>
    </source>
</evidence>